<organism evidence="1 2">
    <name type="scientific">Lujinxingia vulgaris</name>
    <dbReference type="NCBI Taxonomy" id="2600176"/>
    <lineage>
        <taxon>Bacteria</taxon>
        <taxon>Deltaproteobacteria</taxon>
        <taxon>Bradymonadales</taxon>
        <taxon>Lujinxingiaceae</taxon>
        <taxon>Lujinxingia</taxon>
    </lineage>
</organism>
<evidence type="ECO:0000313" key="1">
    <source>
        <dbReference type="EMBL" id="TXD36384.1"/>
    </source>
</evidence>
<proteinExistence type="predicted"/>
<dbReference type="Proteomes" id="UP000321046">
    <property type="component" value="Unassembled WGS sequence"/>
</dbReference>
<comment type="caution">
    <text evidence="1">The sequence shown here is derived from an EMBL/GenBank/DDBJ whole genome shotgun (WGS) entry which is preliminary data.</text>
</comment>
<dbReference type="RefSeq" id="WP_146974335.1">
    <property type="nucleotide sequence ID" value="NZ_VOSL01000044.1"/>
</dbReference>
<evidence type="ECO:0000313" key="2">
    <source>
        <dbReference type="Proteomes" id="UP000321046"/>
    </source>
</evidence>
<dbReference type="AlphaFoldDB" id="A0A5C6X3S8"/>
<sequence length="96" mass="10775">MSDISIKRPHGMNPEEAKAKVHGIVADIEGEFPALVNNISWNDDKSHAKIKGKGFTGQFQVTESDVMIDIDLSLITRPFKGKVEERILSRMNEYFG</sequence>
<gene>
    <name evidence="1" type="ORF">FRC96_09905</name>
</gene>
<reference evidence="1 2" key="1">
    <citation type="submission" date="2019-08" db="EMBL/GenBank/DDBJ databases">
        <title>Bradymonadales sp. TMQ2.</title>
        <authorList>
            <person name="Liang Q."/>
        </authorList>
    </citation>
    <scope>NUCLEOTIDE SEQUENCE [LARGE SCALE GENOMIC DNA]</scope>
    <source>
        <strain evidence="1 2">TMQ2</strain>
    </source>
</reference>
<dbReference type="EMBL" id="VOSL01000044">
    <property type="protein sequence ID" value="TXD36384.1"/>
    <property type="molecule type" value="Genomic_DNA"/>
</dbReference>
<accession>A0A5C6X3S8</accession>
<evidence type="ECO:0008006" key="3">
    <source>
        <dbReference type="Google" id="ProtNLM"/>
    </source>
</evidence>
<protein>
    <recommendedName>
        <fullName evidence="3">Polyhydroxyalkanoic acid system protein</fullName>
    </recommendedName>
</protein>
<name>A0A5C6X3S8_9DELT</name>
<dbReference type="Pfam" id="PF09650">
    <property type="entry name" value="PHA_gran_rgn"/>
    <property type="match status" value="1"/>
</dbReference>
<dbReference type="InterPro" id="IPR013433">
    <property type="entry name" value="PHA_gran_rgn"/>
</dbReference>
<dbReference type="OrthoDB" id="287584at2"/>